<dbReference type="InterPro" id="IPR027417">
    <property type="entry name" value="P-loop_NTPase"/>
</dbReference>
<organism evidence="20 21">
    <name type="scientific">Ostreobium quekettii</name>
    <dbReference type="NCBI Taxonomy" id="121088"/>
    <lineage>
        <taxon>Eukaryota</taxon>
        <taxon>Viridiplantae</taxon>
        <taxon>Chlorophyta</taxon>
        <taxon>core chlorophytes</taxon>
        <taxon>Ulvophyceae</taxon>
        <taxon>TCBD clade</taxon>
        <taxon>Bryopsidales</taxon>
        <taxon>Ostreobineae</taxon>
        <taxon>Ostreobiaceae</taxon>
        <taxon>Ostreobium</taxon>
    </lineage>
</organism>
<keyword evidence="11" id="KW-0648">Protein biosynthesis</keyword>
<keyword evidence="13" id="KW-0539">Nucleus</keyword>
<comment type="catalytic activity">
    <reaction evidence="14">
        <text>GTP + H2O = GDP + phosphate + H(+)</text>
        <dbReference type="Rhea" id="RHEA:19669"/>
        <dbReference type="ChEBI" id="CHEBI:15377"/>
        <dbReference type="ChEBI" id="CHEBI:15378"/>
        <dbReference type="ChEBI" id="CHEBI:37565"/>
        <dbReference type="ChEBI" id="CHEBI:43474"/>
        <dbReference type="ChEBI" id="CHEBI:58189"/>
    </reaction>
    <physiologicalReaction direction="left-to-right" evidence="14">
        <dbReference type="Rhea" id="RHEA:19670"/>
    </physiologicalReaction>
</comment>
<proteinExistence type="predicted"/>
<evidence type="ECO:0000256" key="9">
    <source>
        <dbReference type="ARBA" id="ARBA00022741"/>
    </source>
</evidence>
<dbReference type="InterPro" id="IPR049393">
    <property type="entry name" value="eEFSec_III"/>
</dbReference>
<dbReference type="InterPro" id="IPR049394">
    <property type="entry name" value="eEFSec_C"/>
</dbReference>
<feature type="region of interest" description="Disordered" evidence="18">
    <location>
        <begin position="1"/>
        <end position="35"/>
    </location>
</feature>
<comment type="cofactor">
    <cofactor evidence="1">
        <name>Mn(2+)</name>
        <dbReference type="ChEBI" id="CHEBI:29035"/>
    </cofactor>
</comment>
<evidence type="ECO:0000256" key="6">
    <source>
        <dbReference type="ARBA" id="ARBA00022481"/>
    </source>
</evidence>
<dbReference type="PANTHER" id="PTHR43721">
    <property type="entry name" value="ELONGATION FACTOR TU-RELATED"/>
    <property type="match status" value="1"/>
</dbReference>
<evidence type="ECO:0000256" key="11">
    <source>
        <dbReference type="ARBA" id="ARBA00022917"/>
    </source>
</evidence>
<comment type="function">
    <text evidence="15">Translation factor required for the incorporation of the rare amino acid selenocysteine encoded by UGA codons. Replaces the eRF1-eRF3-GTP ternary complex for the insertion of selenocysteine directed by the UGA codon. Insertion of selenocysteine at UGA codons is mediated by SECISBP2 and EEFSEC: SECISBP2 (1) specifically binds the SECIS sequence once the 80S ribosome encounters an in-frame UGA codon and (2) contacts the RPS27A/eS31 of the 40S ribosome before ribosome stalling. (3) GTP-bound EEFSEC then delivers selenocysteinyl-tRNA(Sec) to the 80S ribosome and adopts a preaccommodated state conformation. (4) After GTP hydrolysis, EEFSEC dissociates from the assembly, selenocysteinyl-tRNA(Sec) accommodates, and peptide bond synthesis and selenoprotein elongation occur.</text>
</comment>
<evidence type="ECO:0000256" key="14">
    <source>
        <dbReference type="ARBA" id="ARBA00049117"/>
    </source>
</evidence>
<evidence type="ECO:0000313" key="21">
    <source>
        <dbReference type="Proteomes" id="UP000708148"/>
    </source>
</evidence>
<dbReference type="CDD" id="cd01889">
    <property type="entry name" value="SelB_euk"/>
    <property type="match status" value="1"/>
</dbReference>
<evidence type="ECO:0000256" key="18">
    <source>
        <dbReference type="SAM" id="MobiDB-lite"/>
    </source>
</evidence>
<dbReference type="SUPFAM" id="SSF50447">
    <property type="entry name" value="Translation proteins"/>
    <property type="match status" value="1"/>
</dbReference>
<evidence type="ECO:0000256" key="17">
    <source>
        <dbReference type="ARBA" id="ARBA00082387"/>
    </source>
</evidence>
<dbReference type="GO" id="GO:0005525">
    <property type="term" value="F:GTP binding"/>
    <property type="evidence" value="ECO:0007669"/>
    <property type="project" value="UniProtKB-KW"/>
</dbReference>
<dbReference type="GO" id="GO:0005737">
    <property type="term" value="C:cytoplasm"/>
    <property type="evidence" value="ECO:0007669"/>
    <property type="project" value="UniProtKB-SubCell"/>
</dbReference>
<evidence type="ECO:0000259" key="19">
    <source>
        <dbReference type="PROSITE" id="PS51722"/>
    </source>
</evidence>
<dbReference type="PRINTS" id="PR00315">
    <property type="entry name" value="ELONGATNFCT"/>
</dbReference>
<dbReference type="CDD" id="cd04094">
    <property type="entry name" value="eSelB_III"/>
    <property type="match status" value="1"/>
</dbReference>
<dbReference type="Pfam" id="PF21208">
    <property type="entry name" value="euk_SelB_III"/>
    <property type="match status" value="1"/>
</dbReference>
<evidence type="ECO:0000256" key="3">
    <source>
        <dbReference type="ARBA" id="ARBA00004123"/>
    </source>
</evidence>
<dbReference type="Proteomes" id="UP000708148">
    <property type="component" value="Unassembled WGS sequence"/>
</dbReference>
<evidence type="ECO:0000256" key="13">
    <source>
        <dbReference type="ARBA" id="ARBA00023242"/>
    </source>
</evidence>
<evidence type="ECO:0000256" key="4">
    <source>
        <dbReference type="ARBA" id="ARBA00004496"/>
    </source>
</evidence>
<dbReference type="FunFam" id="3.40.50.300:FF:000900">
    <property type="entry name" value="Eukaryotic elongation factor, selenocysteine-tRNA-specific"/>
    <property type="match status" value="1"/>
</dbReference>
<dbReference type="GO" id="GO:0001514">
    <property type="term" value="P:selenocysteine incorporation"/>
    <property type="evidence" value="ECO:0007669"/>
    <property type="project" value="TreeGrafter"/>
</dbReference>
<evidence type="ECO:0000256" key="7">
    <source>
        <dbReference type="ARBA" id="ARBA00022490"/>
    </source>
</evidence>
<accession>A0A8S1J066</accession>
<dbReference type="OrthoDB" id="2067at2759"/>
<evidence type="ECO:0000256" key="8">
    <source>
        <dbReference type="ARBA" id="ARBA00022553"/>
    </source>
</evidence>
<comment type="caution">
    <text evidence="20">The sequence shown here is derived from an EMBL/GenBank/DDBJ whole genome shotgun (WGS) entry which is preliminary data.</text>
</comment>
<keyword evidence="12" id="KW-0342">GTP-binding</keyword>
<dbReference type="Gene3D" id="2.40.30.10">
    <property type="entry name" value="Translation factors"/>
    <property type="match status" value="1"/>
</dbReference>
<dbReference type="InterPro" id="IPR050055">
    <property type="entry name" value="EF-Tu_GTPase"/>
</dbReference>
<evidence type="ECO:0000256" key="10">
    <source>
        <dbReference type="ARBA" id="ARBA00022801"/>
    </source>
</evidence>
<dbReference type="PANTHER" id="PTHR43721:SF11">
    <property type="entry name" value="SELENOCYSTEINE-SPECIFIC ELONGATION FACTOR"/>
    <property type="match status" value="1"/>
</dbReference>
<dbReference type="InterPro" id="IPR009000">
    <property type="entry name" value="Transl_B-barrel_sf"/>
</dbReference>
<dbReference type="FunFam" id="2.40.30.10:FF:000052">
    <property type="entry name" value="Selenocysteine-specific elongation factor EF-Sec"/>
    <property type="match status" value="1"/>
</dbReference>
<evidence type="ECO:0000256" key="16">
    <source>
        <dbReference type="ARBA" id="ARBA00076506"/>
    </source>
</evidence>
<dbReference type="AlphaFoldDB" id="A0A8S1J066"/>
<sequence length="591" mass="63665">MTPDSAVSSSATAAAQGPRGTIPRRGPRSPRSLLASPGVMAEGSRCLNVNVGVLGHVDSGKTSLVASLSSILSTAALDKNPQSQARGITLDLGFSAFKVPLPQHVSHLPFDNLQFTLVDCPGHASLIRTIIGGANIMDIMILVVDITKGIQVQTAECLVIGEVTAQQMLVVLNKIDLLPAETRDRAINKLKKRLAKTLKLTKFWDCKMIPVAAKPGGNNPAVGVEELASELTAMVQGPPVRRSGPFLFAIDHCFPIKGHGTILTGTVLQGELSVNNVLEIPHLKEKRKVKSMQMFKQNALKIQGGDRAGVCVTNLDPAKIERGLAAAPGTVPTFQGAIAWVDKIRFYSGSVKSKSKFHVTVGHSTVMATVRFFSTVAGAMGSEEEAVNALLQRLSHLSLKKPSDKFCFENEYLHEEVLHGPCEEAASSSGQPKYFGQQWALLQFDVPLTAPKDAVLIGARLDTDVQCASCRLAFYGQLVAPIDLSNPDEAAKLKVFKWKEKTGVIDRVQPDGKTAICRNLLKKGTDLRAFMGLKVVAGNGSPGVLESTFGTTGKVKVFFQAGLGRNWQEDKTVKLVFKRFQFGADKKRIVQ</sequence>
<evidence type="ECO:0000256" key="5">
    <source>
        <dbReference type="ARBA" id="ARBA00015953"/>
    </source>
</evidence>
<comment type="cofactor">
    <cofactor evidence="2">
        <name>Mg(2+)</name>
        <dbReference type="ChEBI" id="CHEBI:18420"/>
    </cofactor>
</comment>
<dbReference type="Gene3D" id="3.40.50.300">
    <property type="entry name" value="P-loop containing nucleotide triphosphate hydrolases"/>
    <property type="match status" value="1"/>
</dbReference>
<dbReference type="PROSITE" id="PS51722">
    <property type="entry name" value="G_TR_2"/>
    <property type="match status" value="1"/>
</dbReference>
<protein>
    <recommendedName>
        <fullName evidence="5">Selenocysteine-specific elongation factor</fullName>
    </recommendedName>
    <alternativeName>
        <fullName evidence="17">Elongation factor sec</fullName>
    </alternativeName>
    <alternativeName>
        <fullName evidence="16">Eukaryotic elongation factor, selenocysteine-tRNA-specific</fullName>
    </alternativeName>
</protein>
<evidence type="ECO:0000313" key="20">
    <source>
        <dbReference type="EMBL" id="CAD7700999.1"/>
    </source>
</evidence>
<reference evidence="20" key="1">
    <citation type="submission" date="2020-12" db="EMBL/GenBank/DDBJ databases">
        <authorList>
            <person name="Iha C."/>
        </authorList>
    </citation>
    <scope>NUCLEOTIDE SEQUENCE</scope>
</reference>
<keyword evidence="10" id="KW-0378">Hydrolase</keyword>
<name>A0A8S1J066_9CHLO</name>
<dbReference type="SUPFAM" id="SSF52540">
    <property type="entry name" value="P-loop containing nucleoside triphosphate hydrolases"/>
    <property type="match status" value="1"/>
</dbReference>
<evidence type="ECO:0000256" key="12">
    <source>
        <dbReference type="ARBA" id="ARBA00023134"/>
    </source>
</evidence>
<dbReference type="Pfam" id="PF00009">
    <property type="entry name" value="GTP_EFTU"/>
    <property type="match status" value="1"/>
</dbReference>
<keyword evidence="21" id="KW-1185">Reference proteome</keyword>
<dbReference type="GO" id="GO:0003746">
    <property type="term" value="F:translation elongation factor activity"/>
    <property type="evidence" value="ECO:0007669"/>
    <property type="project" value="TreeGrafter"/>
</dbReference>
<evidence type="ECO:0000256" key="1">
    <source>
        <dbReference type="ARBA" id="ARBA00001936"/>
    </source>
</evidence>
<evidence type="ECO:0000256" key="15">
    <source>
        <dbReference type="ARBA" id="ARBA00054716"/>
    </source>
</evidence>
<keyword evidence="8" id="KW-0597">Phosphoprotein</keyword>
<gene>
    <name evidence="20" type="ORF">OSTQU699_LOCUS6355</name>
</gene>
<dbReference type="GO" id="GO:0003924">
    <property type="term" value="F:GTPase activity"/>
    <property type="evidence" value="ECO:0007669"/>
    <property type="project" value="InterPro"/>
</dbReference>
<keyword evidence="6" id="KW-0488">Methylation</keyword>
<keyword evidence="9" id="KW-0547">Nucleotide-binding</keyword>
<feature type="domain" description="Tr-type G" evidence="19">
    <location>
        <begin position="46"/>
        <end position="240"/>
    </location>
</feature>
<dbReference type="EMBL" id="CAJHUC010001401">
    <property type="protein sequence ID" value="CAD7700999.1"/>
    <property type="molecule type" value="Genomic_DNA"/>
</dbReference>
<comment type="subcellular location">
    <subcellularLocation>
        <location evidence="4">Cytoplasm</location>
    </subcellularLocation>
    <subcellularLocation>
        <location evidence="3">Nucleus</location>
    </subcellularLocation>
</comment>
<dbReference type="Pfam" id="PF21131">
    <property type="entry name" value="eEFSec_4th"/>
    <property type="match status" value="1"/>
</dbReference>
<evidence type="ECO:0000256" key="2">
    <source>
        <dbReference type="ARBA" id="ARBA00001946"/>
    </source>
</evidence>
<dbReference type="GO" id="GO:0005634">
    <property type="term" value="C:nucleus"/>
    <property type="evidence" value="ECO:0007669"/>
    <property type="project" value="UniProtKB-SubCell"/>
</dbReference>
<dbReference type="CDD" id="cd03696">
    <property type="entry name" value="SelB_II"/>
    <property type="match status" value="1"/>
</dbReference>
<keyword evidence="7" id="KW-0963">Cytoplasm</keyword>
<dbReference type="InterPro" id="IPR000795">
    <property type="entry name" value="T_Tr_GTP-bd_dom"/>
</dbReference>